<evidence type="ECO:0000256" key="5">
    <source>
        <dbReference type="ARBA" id="ARBA00023069"/>
    </source>
</evidence>
<name>A0ABR2KMK8_9EUKA</name>
<gene>
    <name evidence="9" type="ORF">M9Y10_028867</name>
</gene>
<dbReference type="InterPro" id="IPR019366">
    <property type="entry name" value="Clusterin-associated_protein-1"/>
</dbReference>
<keyword evidence="6" id="KW-0966">Cell projection</keyword>
<accession>A0ABR2KMK8</accession>
<comment type="subcellular location">
    <subcellularLocation>
        <location evidence="1">Cell projection</location>
        <location evidence="1">Cilium</location>
    </subcellularLocation>
</comment>
<organism evidence="9 10">
    <name type="scientific">Tritrichomonas musculus</name>
    <dbReference type="NCBI Taxonomy" id="1915356"/>
    <lineage>
        <taxon>Eukaryota</taxon>
        <taxon>Metamonada</taxon>
        <taxon>Parabasalia</taxon>
        <taxon>Tritrichomonadida</taxon>
        <taxon>Tritrichomonadidae</taxon>
        <taxon>Tritrichomonas</taxon>
    </lineage>
</organism>
<feature type="region of interest" description="Disordered" evidence="8">
    <location>
        <begin position="307"/>
        <end position="347"/>
    </location>
</feature>
<dbReference type="Pfam" id="PF10234">
    <property type="entry name" value="Cluap1"/>
    <property type="match status" value="1"/>
</dbReference>
<evidence type="ECO:0000256" key="3">
    <source>
        <dbReference type="ARBA" id="ARBA00022794"/>
    </source>
</evidence>
<protein>
    <submittedName>
        <fullName evidence="9">Clusterin-associated protein 1</fullName>
    </submittedName>
</protein>
<feature type="coiled-coil region" evidence="7">
    <location>
        <begin position="262"/>
        <end position="291"/>
    </location>
</feature>
<dbReference type="PANTHER" id="PTHR21547:SF0">
    <property type="entry name" value="CLUSTERIN-ASSOCIATED PROTEIN 1"/>
    <property type="match status" value="1"/>
</dbReference>
<keyword evidence="3" id="KW-0970">Cilium biogenesis/degradation</keyword>
<evidence type="ECO:0000256" key="1">
    <source>
        <dbReference type="ARBA" id="ARBA00004138"/>
    </source>
</evidence>
<dbReference type="Proteomes" id="UP001470230">
    <property type="component" value="Unassembled WGS sequence"/>
</dbReference>
<evidence type="ECO:0000313" key="9">
    <source>
        <dbReference type="EMBL" id="KAK8891647.1"/>
    </source>
</evidence>
<keyword evidence="10" id="KW-1185">Reference proteome</keyword>
<evidence type="ECO:0000256" key="4">
    <source>
        <dbReference type="ARBA" id="ARBA00023054"/>
    </source>
</evidence>
<comment type="similarity">
    <text evidence="2">Belongs to the CLUAP1 family.</text>
</comment>
<evidence type="ECO:0000256" key="8">
    <source>
        <dbReference type="SAM" id="MobiDB-lite"/>
    </source>
</evidence>
<keyword evidence="5" id="KW-0969">Cilium</keyword>
<reference evidence="9 10" key="1">
    <citation type="submission" date="2024-04" db="EMBL/GenBank/DDBJ databases">
        <title>Tritrichomonas musculus Genome.</title>
        <authorList>
            <person name="Alves-Ferreira E."/>
            <person name="Grigg M."/>
            <person name="Lorenzi H."/>
            <person name="Galac M."/>
        </authorList>
    </citation>
    <scope>NUCLEOTIDE SEQUENCE [LARGE SCALE GENOMIC DNA]</scope>
    <source>
        <strain evidence="9 10">EAF2021</strain>
    </source>
</reference>
<comment type="caution">
    <text evidence="9">The sequence shown here is derived from an EMBL/GenBank/DDBJ whole genome shotgun (WGS) entry which is preliminary data.</text>
</comment>
<dbReference type="PANTHER" id="PTHR21547">
    <property type="entry name" value="CLUSTERIN ASSOCIATED PROTEIN 1"/>
    <property type="match status" value="1"/>
</dbReference>
<sequence length="347" mass="39074">MSYREIKQFTEIIRTLGYPSPVGIDSFDTPNFSLMASLLQWLSTLYDPDIVIIPDLSSEAGRVEFIKSTVQQMAIRSGLRLNPRKLYLADRSAVRELLKIAAPIYRGITTVNSNVTEKPGKSASESVLPNAQKISKLSASIPKHSVELFDELDKELMIREERTKILSTMPPLEDVEKSVLSSIDTASTRLDTLQKELDRLNSDEDTLRSKIKQRKHELERQSKRLLSVQTIRPAFMDEYEGLEEDLNQLFKVHFQHYRNVDYYEHELQKAAEKQKMKRAEMEKAIDKMKKRVNKSIVNGVEQSFKVGASNSGNGNGFGLDNPGIGQGIESGDELGVGAADSDSDDSF</sequence>
<evidence type="ECO:0000256" key="2">
    <source>
        <dbReference type="ARBA" id="ARBA00008340"/>
    </source>
</evidence>
<evidence type="ECO:0000256" key="6">
    <source>
        <dbReference type="ARBA" id="ARBA00023273"/>
    </source>
</evidence>
<keyword evidence="4 7" id="KW-0175">Coiled coil</keyword>
<feature type="coiled-coil region" evidence="7">
    <location>
        <begin position="183"/>
        <end position="210"/>
    </location>
</feature>
<evidence type="ECO:0000256" key="7">
    <source>
        <dbReference type="SAM" id="Coils"/>
    </source>
</evidence>
<proteinExistence type="inferred from homology"/>
<dbReference type="EMBL" id="JAPFFF010000004">
    <property type="protein sequence ID" value="KAK8891647.1"/>
    <property type="molecule type" value="Genomic_DNA"/>
</dbReference>
<evidence type="ECO:0000313" key="10">
    <source>
        <dbReference type="Proteomes" id="UP001470230"/>
    </source>
</evidence>